<feature type="non-terminal residue" evidence="1">
    <location>
        <position position="66"/>
    </location>
</feature>
<evidence type="ECO:0000313" key="1">
    <source>
        <dbReference type="EMBL" id="GFR72647.1"/>
    </source>
</evidence>
<keyword evidence="2" id="KW-1185">Reference proteome</keyword>
<organism evidence="1 2">
    <name type="scientific">Elysia marginata</name>
    <dbReference type="NCBI Taxonomy" id="1093978"/>
    <lineage>
        <taxon>Eukaryota</taxon>
        <taxon>Metazoa</taxon>
        <taxon>Spiralia</taxon>
        <taxon>Lophotrochozoa</taxon>
        <taxon>Mollusca</taxon>
        <taxon>Gastropoda</taxon>
        <taxon>Heterobranchia</taxon>
        <taxon>Euthyneura</taxon>
        <taxon>Panpulmonata</taxon>
        <taxon>Sacoglossa</taxon>
        <taxon>Placobranchoidea</taxon>
        <taxon>Plakobranchidae</taxon>
        <taxon>Elysia</taxon>
    </lineage>
</organism>
<comment type="caution">
    <text evidence="1">The sequence shown here is derived from an EMBL/GenBank/DDBJ whole genome shotgun (WGS) entry which is preliminary data.</text>
</comment>
<reference evidence="1 2" key="1">
    <citation type="journal article" date="2021" name="Elife">
        <title>Chloroplast acquisition without the gene transfer in kleptoplastic sea slugs, Plakobranchus ocellatus.</title>
        <authorList>
            <person name="Maeda T."/>
            <person name="Takahashi S."/>
            <person name="Yoshida T."/>
            <person name="Shimamura S."/>
            <person name="Takaki Y."/>
            <person name="Nagai Y."/>
            <person name="Toyoda A."/>
            <person name="Suzuki Y."/>
            <person name="Arimoto A."/>
            <person name="Ishii H."/>
            <person name="Satoh N."/>
            <person name="Nishiyama T."/>
            <person name="Hasebe M."/>
            <person name="Maruyama T."/>
            <person name="Minagawa J."/>
            <person name="Obokata J."/>
            <person name="Shigenobu S."/>
        </authorList>
    </citation>
    <scope>NUCLEOTIDE SEQUENCE [LARGE SCALE GENOMIC DNA]</scope>
</reference>
<evidence type="ECO:0000313" key="2">
    <source>
        <dbReference type="Proteomes" id="UP000762676"/>
    </source>
</evidence>
<accession>A0AAV4FHC4</accession>
<gene>
    <name evidence="1" type="ORF">ElyMa_000384300</name>
</gene>
<sequence length="66" mass="7687">MSIRCRRTGWSRNLILCRALRSVHQHLDPSQTVAETSEVYDGRFVPGEPVCVWGRDEVRRQCSRTQ</sequence>
<proteinExistence type="predicted"/>
<dbReference type="EMBL" id="BMAT01000764">
    <property type="protein sequence ID" value="GFR72647.1"/>
    <property type="molecule type" value="Genomic_DNA"/>
</dbReference>
<dbReference type="AlphaFoldDB" id="A0AAV4FHC4"/>
<dbReference type="Proteomes" id="UP000762676">
    <property type="component" value="Unassembled WGS sequence"/>
</dbReference>
<evidence type="ECO:0008006" key="3">
    <source>
        <dbReference type="Google" id="ProtNLM"/>
    </source>
</evidence>
<protein>
    <recommendedName>
        <fullName evidence="3">SRCR domain-containing protein</fullName>
    </recommendedName>
</protein>
<name>A0AAV4FHC4_9GAST</name>